<protein>
    <recommendedName>
        <fullName evidence="2">BZIP domain-containing protein</fullName>
    </recommendedName>
</protein>
<dbReference type="PROSITE" id="PS00036">
    <property type="entry name" value="BZIP_BASIC"/>
    <property type="match status" value="1"/>
</dbReference>
<reference evidence="3 4" key="1">
    <citation type="submission" date="2017-10" db="EMBL/GenBank/DDBJ databases">
        <title>Comparative genomics in systemic dimorphic fungi from Ajellomycetaceae.</title>
        <authorList>
            <person name="Munoz J.F."/>
            <person name="Mcewen J.G."/>
            <person name="Clay O.K."/>
            <person name="Cuomo C.A."/>
        </authorList>
    </citation>
    <scope>NUCLEOTIDE SEQUENCE [LARGE SCALE GENOMIC DNA]</scope>
    <source>
        <strain evidence="3 4">UAMH7299</strain>
    </source>
</reference>
<dbReference type="Gene3D" id="1.20.5.170">
    <property type="match status" value="1"/>
</dbReference>
<name>A0A2B7Z1J0_POLH7</name>
<feature type="domain" description="BZIP" evidence="2">
    <location>
        <begin position="49"/>
        <end position="64"/>
    </location>
</feature>
<feature type="region of interest" description="Disordered" evidence="1">
    <location>
        <begin position="96"/>
        <end position="119"/>
    </location>
</feature>
<evidence type="ECO:0000313" key="3">
    <source>
        <dbReference type="EMBL" id="PGH27103.1"/>
    </source>
</evidence>
<evidence type="ECO:0000256" key="1">
    <source>
        <dbReference type="SAM" id="MobiDB-lite"/>
    </source>
</evidence>
<feature type="compositionally biased region" description="Polar residues" evidence="1">
    <location>
        <begin position="101"/>
        <end position="110"/>
    </location>
</feature>
<dbReference type="GO" id="GO:0003700">
    <property type="term" value="F:DNA-binding transcription factor activity"/>
    <property type="evidence" value="ECO:0007669"/>
    <property type="project" value="InterPro"/>
</dbReference>
<dbReference type="AlphaFoldDB" id="A0A2B7Z1J0"/>
<dbReference type="EMBL" id="PDNA01000010">
    <property type="protein sequence ID" value="PGH27103.1"/>
    <property type="molecule type" value="Genomic_DNA"/>
</dbReference>
<accession>A0A2B7Z1J0</accession>
<dbReference type="SUPFAM" id="SSF57959">
    <property type="entry name" value="Leucine zipper domain"/>
    <property type="match status" value="1"/>
</dbReference>
<dbReference type="PANTHER" id="PTHR39607">
    <property type="entry name" value="XANTHOCILLIN BIOSYNTHESIS CLUSTER TRANSCRIPTION FACTOR XANC-RELATED"/>
    <property type="match status" value="1"/>
</dbReference>
<comment type="caution">
    <text evidence="3">The sequence shown here is derived from an EMBL/GenBank/DDBJ whole genome shotgun (WGS) entry which is preliminary data.</text>
</comment>
<dbReference type="PANTHER" id="PTHR39607:SF1">
    <property type="entry name" value="B-ZIP TRANSCRIPTION FACTOR (EUROFUNG)"/>
    <property type="match status" value="1"/>
</dbReference>
<dbReference type="STRING" id="1447883.A0A2B7Z1J0"/>
<gene>
    <name evidence="3" type="ORF">AJ80_01290</name>
</gene>
<evidence type="ECO:0000259" key="2">
    <source>
        <dbReference type="PROSITE" id="PS00036"/>
    </source>
</evidence>
<dbReference type="CDD" id="cd14688">
    <property type="entry name" value="bZIP_YAP"/>
    <property type="match status" value="1"/>
</dbReference>
<dbReference type="InterPro" id="IPR046347">
    <property type="entry name" value="bZIP_sf"/>
</dbReference>
<dbReference type="OrthoDB" id="194358at2759"/>
<dbReference type="InterPro" id="IPR004827">
    <property type="entry name" value="bZIP"/>
</dbReference>
<keyword evidence="4" id="KW-1185">Reference proteome</keyword>
<organism evidence="3 4">
    <name type="scientific">Polytolypa hystricis (strain UAMH7299)</name>
    <dbReference type="NCBI Taxonomy" id="1447883"/>
    <lineage>
        <taxon>Eukaryota</taxon>
        <taxon>Fungi</taxon>
        <taxon>Dikarya</taxon>
        <taxon>Ascomycota</taxon>
        <taxon>Pezizomycotina</taxon>
        <taxon>Eurotiomycetes</taxon>
        <taxon>Eurotiomycetidae</taxon>
        <taxon>Onygenales</taxon>
        <taxon>Onygenales incertae sedis</taxon>
        <taxon>Polytolypa</taxon>
    </lineage>
</organism>
<proteinExistence type="predicted"/>
<sequence length="265" mass="29463">MMHHAATYSYSYQQPTVSRMSSNHGTSSAFSANANPNEDWTKISDLAERRRIQNRIAQRNYRKKLKRRLEDLEKRAGSSSVSPEQLHAELVVSLDHARPQKASSPGSKNATYKRKPAALKTSPEIISAKALPEQSEQGMMFSQRETRQLSTSPPPSFSYPEYSYPGTCGYSQYPDSTNCRSLPISYANYPPTTHYVQPLLSSASPASSMISREQSYPEEEVFTPFGMSYASMAGIDVPPSVSSYRDSASTVGQSECLAEFKLDKN</sequence>
<evidence type="ECO:0000313" key="4">
    <source>
        <dbReference type="Proteomes" id="UP000224634"/>
    </source>
</evidence>
<dbReference type="Proteomes" id="UP000224634">
    <property type="component" value="Unassembled WGS sequence"/>
</dbReference>
<dbReference type="InterPro" id="IPR052635">
    <property type="entry name" value="Sec_Metab_Biosynth_Reg"/>
</dbReference>